<organism evidence="1 2">
    <name type="scientific">Mesorhizobium metallidurans STM 2683</name>
    <dbReference type="NCBI Taxonomy" id="1297569"/>
    <lineage>
        <taxon>Bacteria</taxon>
        <taxon>Pseudomonadati</taxon>
        <taxon>Pseudomonadota</taxon>
        <taxon>Alphaproteobacteria</taxon>
        <taxon>Hyphomicrobiales</taxon>
        <taxon>Phyllobacteriaceae</taxon>
        <taxon>Mesorhizobium</taxon>
    </lineage>
</organism>
<accession>M5EJD8</accession>
<name>M5EJD8_9HYPH</name>
<dbReference type="Proteomes" id="UP000012062">
    <property type="component" value="Unassembled WGS sequence"/>
</dbReference>
<gene>
    <name evidence="1" type="ORF">MESS2_1400001</name>
</gene>
<keyword evidence="1" id="KW-0436">Ligase</keyword>
<dbReference type="STRING" id="1297569.MESS2_1400001"/>
<dbReference type="eggNOG" id="COG0037">
    <property type="taxonomic scope" value="Bacteria"/>
</dbReference>
<reference evidence="1 2" key="1">
    <citation type="submission" date="2013-02" db="EMBL/GenBank/DDBJ databases">
        <authorList>
            <person name="Genoscope - CEA"/>
        </authorList>
    </citation>
    <scope>NUCLEOTIDE SEQUENCE [LARGE SCALE GENOMIC DNA]</scope>
    <source>
        <strain evidence="1 2">STM 2683</strain>
    </source>
</reference>
<dbReference type="EMBL" id="CAUM01000047">
    <property type="protein sequence ID" value="CCV04824.1"/>
    <property type="molecule type" value="Genomic_DNA"/>
</dbReference>
<proteinExistence type="predicted"/>
<keyword evidence="2" id="KW-1185">Reference proteome</keyword>
<dbReference type="EC" id="6.3.4.-" evidence="1"/>
<dbReference type="AlphaFoldDB" id="M5EJD8"/>
<sequence length="197" mass="20551">MRILLATVGGVGFLPDQARSEVLFGRLKGKPFRATPFRATLSRTAVDARGAGIFLRRENRNLPSAIPVDENVLWDGRRRITRRITLSDKSDALLIASLSIAPLGAASAAKQANTQDGTPPSLVRAALATEPALWRGSECLGLPRNSQVSAAIAVQPAVAPFTRFLPSFDLGPAGVVAALIGAPPAPALPFGGRSAGP</sequence>
<protein>
    <submittedName>
        <fullName evidence="1">tRNA(Ile)-lysidine synthase</fullName>
        <ecNumber evidence="1">6.3.4.-</ecNumber>
    </submittedName>
</protein>
<dbReference type="GO" id="GO:0016874">
    <property type="term" value="F:ligase activity"/>
    <property type="evidence" value="ECO:0007669"/>
    <property type="project" value="UniProtKB-KW"/>
</dbReference>
<evidence type="ECO:0000313" key="2">
    <source>
        <dbReference type="Proteomes" id="UP000012062"/>
    </source>
</evidence>
<evidence type="ECO:0000313" key="1">
    <source>
        <dbReference type="EMBL" id="CCV04824.1"/>
    </source>
</evidence>
<comment type="caution">
    <text evidence="1">The sequence shown here is derived from an EMBL/GenBank/DDBJ whole genome shotgun (WGS) entry which is preliminary data.</text>
</comment>